<accession>A0ABN2M7K0</accession>
<dbReference type="InterPro" id="IPR058407">
    <property type="entry name" value="DUF8094"/>
</dbReference>
<feature type="compositionally biased region" description="Low complexity" evidence="1">
    <location>
        <begin position="299"/>
        <end position="318"/>
    </location>
</feature>
<dbReference type="Proteomes" id="UP001500002">
    <property type="component" value="Unassembled WGS sequence"/>
</dbReference>
<feature type="transmembrane region" description="Helical" evidence="2">
    <location>
        <begin position="271"/>
        <end position="292"/>
    </location>
</feature>
<feature type="region of interest" description="Disordered" evidence="1">
    <location>
        <begin position="109"/>
        <end position="149"/>
    </location>
</feature>
<proteinExistence type="predicted"/>
<keyword evidence="2" id="KW-0472">Membrane</keyword>
<protein>
    <recommendedName>
        <fullName evidence="3">DUF8094 domain-containing protein</fullName>
    </recommendedName>
</protein>
<evidence type="ECO:0000256" key="2">
    <source>
        <dbReference type="SAM" id="Phobius"/>
    </source>
</evidence>
<organism evidence="4 5">
    <name type="scientific">Agromyces neolithicus</name>
    <dbReference type="NCBI Taxonomy" id="269420"/>
    <lineage>
        <taxon>Bacteria</taxon>
        <taxon>Bacillati</taxon>
        <taxon>Actinomycetota</taxon>
        <taxon>Actinomycetes</taxon>
        <taxon>Micrococcales</taxon>
        <taxon>Microbacteriaceae</taxon>
        <taxon>Agromyces</taxon>
    </lineage>
</organism>
<feature type="domain" description="DUF8094" evidence="3">
    <location>
        <begin position="327"/>
        <end position="627"/>
    </location>
</feature>
<dbReference type="EMBL" id="BAAANJ010000008">
    <property type="protein sequence ID" value="GAA1813396.1"/>
    <property type="molecule type" value="Genomic_DNA"/>
</dbReference>
<sequence length="630" mass="65907">MRFVFAIVAFIAAAVMIGLGIAQRTVFLEPDRVALSAEFSGETAFIVVEPEALAAQPGKQTISTSGSDTVFVSYGRSGDVEAWLGETPYQSVTYDAQTEELSTEVVTTAPVEDPLPEVPAETTPATPTPAPTPEAEAAPDPEALAAASPVGSDLWLDEFTAERTITTTIDVPDDISVLIASDGLSPAPTQVELDWPTDDATPMAGPLLVGGALVFLVGIGLVISGFLHHRRSRGPRRNLPKGPRGKLLSAPKPPRRQSTGGRRAIGRAKRVALVPVFLVPAIALSACSADYWPSFDQGEAPATSSPATQPASAEPTETVAPDEPTVEPAVTVPQMERIMRRLAVFTSEVDEARDAARVAERFVGPALDSRVANYKIRGTLPDHPAPPAIPAAPLTLTLPQQVTGWPRTVLTIAKNADDPTIAPTALVLVQETPRENYHVLYSMALAPEADVPEVAPASIGAAPISPEFKGLVMPTGQVAAAYADVLLKGDESEFATAFDPEGDLIREQLGVAGQKVINDGLPATADATFSNVVDDSPTVALATNDAGALVTVSINQTEKVVPNDGGTIGFKEGAPGAALSGFTENSAKGVQREIGIQLLFYVPGVGTGDENQQIRLLGWSESLIAASEIP</sequence>
<keyword evidence="2" id="KW-0812">Transmembrane</keyword>
<feature type="region of interest" description="Disordered" evidence="1">
    <location>
        <begin position="298"/>
        <end position="328"/>
    </location>
</feature>
<feature type="transmembrane region" description="Helical" evidence="2">
    <location>
        <begin position="207"/>
        <end position="227"/>
    </location>
</feature>
<evidence type="ECO:0000313" key="4">
    <source>
        <dbReference type="EMBL" id="GAA1813396.1"/>
    </source>
</evidence>
<keyword evidence="2" id="KW-1133">Transmembrane helix</keyword>
<dbReference type="Pfam" id="PF26366">
    <property type="entry name" value="DUF8094"/>
    <property type="match status" value="1"/>
</dbReference>
<evidence type="ECO:0000259" key="3">
    <source>
        <dbReference type="Pfam" id="PF26366"/>
    </source>
</evidence>
<keyword evidence="5" id="KW-1185">Reference proteome</keyword>
<gene>
    <name evidence="4" type="ORF">GCM10009749_23420</name>
</gene>
<evidence type="ECO:0000313" key="5">
    <source>
        <dbReference type="Proteomes" id="UP001500002"/>
    </source>
</evidence>
<reference evidence="4 5" key="1">
    <citation type="journal article" date="2019" name="Int. J. Syst. Evol. Microbiol.">
        <title>The Global Catalogue of Microorganisms (GCM) 10K type strain sequencing project: providing services to taxonomists for standard genome sequencing and annotation.</title>
        <authorList>
            <consortium name="The Broad Institute Genomics Platform"/>
            <consortium name="The Broad Institute Genome Sequencing Center for Infectious Disease"/>
            <person name="Wu L."/>
            <person name="Ma J."/>
        </authorList>
    </citation>
    <scope>NUCLEOTIDE SEQUENCE [LARGE SCALE GENOMIC DNA]</scope>
    <source>
        <strain evidence="4 5">JCM 14322</strain>
    </source>
</reference>
<feature type="region of interest" description="Disordered" evidence="1">
    <location>
        <begin position="231"/>
        <end position="264"/>
    </location>
</feature>
<comment type="caution">
    <text evidence="4">The sequence shown here is derived from an EMBL/GenBank/DDBJ whole genome shotgun (WGS) entry which is preliminary data.</text>
</comment>
<evidence type="ECO:0000256" key="1">
    <source>
        <dbReference type="SAM" id="MobiDB-lite"/>
    </source>
</evidence>
<dbReference type="RefSeq" id="WP_344296376.1">
    <property type="nucleotide sequence ID" value="NZ_BAAANJ010000008.1"/>
</dbReference>
<name>A0ABN2M7K0_9MICO</name>
<feature type="compositionally biased region" description="Low complexity" evidence="1">
    <location>
        <begin position="133"/>
        <end position="147"/>
    </location>
</feature>